<dbReference type="InterPro" id="IPR006260">
    <property type="entry name" value="TonB/TolA_C"/>
</dbReference>
<dbReference type="Proteomes" id="UP000236728">
    <property type="component" value="Unassembled WGS sequence"/>
</dbReference>
<keyword evidence="8" id="KW-1185">Reference proteome</keyword>
<reference evidence="7 8" key="1">
    <citation type="submission" date="2016-10" db="EMBL/GenBank/DDBJ databases">
        <authorList>
            <person name="de Groot N.N."/>
        </authorList>
    </citation>
    <scope>NUCLEOTIDE SEQUENCE [LARGE SCALE GENOMIC DNA]</scope>
    <source>
        <strain evidence="7 8">DSM 22489</strain>
    </source>
</reference>
<dbReference type="AlphaFoldDB" id="A0A1H6BMW0"/>
<dbReference type="OrthoDB" id="9811281at2"/>
<keyword evidence="2" id="KW-0812">Transmembrane</keyword>
<evidence type="ECO:0000256" key="6">
    <source>
        <dbReference type="SAM" id="SignalP"/>
    </source>
</evidence>
<organism evidence="7 8">
    <name type="scientific">Bryocella elongata</name>
    <dbReference type="NCBI Taxonomy" id="863522"/>
    <lineage>
        <taxon>Bacteria</taxon>
        <taxon>Pseudomonadati</taxon>
        <taxon>Acidobacteriota</taxon>
        <taxon>Terriglobia</taxon>
        <taxon>Terriglobales</taxon>
        <taxon>Acidobacteriaceae</taxon>
        <taxon>Bryocella</taxon>
    </lineage>
</organism>
<feature type="chain" id="PRO_5009293890" evidence="6">
    <location>
        <begin position="29"/>
        <end position="216"/>
    </location>
</feature>
<sequence>MASESLRMLMPGLALVLSLAFNPVPARAQGQSPGVPDAPLPAAPSAPTPAKPSFALPKPSYVPPGQDIPVPAKSTAAEFCHAPAVGEFAGFNQPVLVNLRGALDSYFQDVNNRIHGQWVHNMSIGQRNAWATAKIATVRYGVRPDGSLIGPELTVSSGHANDDEHALEAVRSLHSFPPLPAGIDHPVFVCLRLGYNTGEPQPELPNSMFKDTQKKP</sequence>
<dbReference type="Pfam" id="PF13103">
    <property type="entry name" value="TonB_2"/>
    <property type="match status" value="1"/>
</dbReference>
<evidence type="ECO:0000313" key="8">
    <source>
        <dbReference type="Proteomes" id="UP000236728"/>
    </source>
</evidence>
<dbReference type="Gene3D" id="3.30.1150.10">
    <property type="match status" value="1"/>
</dbReference>
<feature type="compositionally biased region" description="Pro residues" evidence="5">
    <location>
        <begin position="36"/>
        <end position="50"/>
    </location>
</feature>
<dbReference type="SUPFAM" id="SSF74653">
    <property type="entry name" value="TolA/TonB C-terminal domain"/>
    <property type="match status" value="1"/>
</dbReference>
<evidence type="ECO:0000256" key="1">
    <source>
        <dbReference type="ARBA" id="ARBA00004167"/>
    </source>
</evidence>
<accession>A0A1H6BMW0</accession>
<dbReference type="RefSeq" id="WP_103934705.1">
    <property type="nucleotide sequence ID" value="NZ_FNVA01000007.1"/>
</dbReference>
<feature type="signal peptide" evidence="6">
    <location>
        <begin position="1"/>
        <end position="28"/>
    </location>
</feature>
<feature type="region of interest" description="Disordered" evidence="5">
    <location>
        <begin position="27"/>
        <end position="56"/>
    </location>
</feature>
<gene>
    <name evidence="7" type="ORF">SAMN05421819_3861</name>
</gene>
<evidence type="ECO:0000313" key="7">
    <source>
        <dbReference type="EMBL" id="SEG62010.1"/>
    </source>
</evidence>
<keyword evidence="4" id="KW-0472">Membrane</keyword>
<comment type="subcellular location">
    <subcellularLocation>
        <location evidence="1">Membrane</location>
        <topology evidence="1">Single-pass membrane protein</topology>
    </subcellularLocation>
</comment>
<protein>
    <submittedName>
        <fullName evidence="7">TonB family C-terminal domain-containing protein</fullName>
    </submittedName>
</protein>
<evidence type="ECO:0000256" key="3">
    <source>
        <dbReference type="ARBA" id="ARBA00022989"/>
    </source>
</evidence>
<proteinExistence type="predicted"/>
<keyword evidence="3" id="KW-1133">Transmembrane helix</keyword>
<evidence type="ECO:0000256" key="4">
    <source>
        <dbReference type="ARBA" id="ARBA00023136"/>
    </source>
</evidence>
<evidence type="ECO:0000256" key="2">
    <source>
        <dbReference type="ARBA" id="ARBA00022692"/>
    </source>
</evidence>
<dbReference type="NCBIfam" id="TIGR01352">
    <property type="entry name" value="tonB_Cterm"/>
    <property type="match status" value="1"/>
</dbReference>
<name>A0A1H6BMW0_9BACT</name>
<evidence type="ECO:0000256" key="5">
    <source>
        <dbReference type="SAM" id="MobiDB-lite"/>
    </source>
</evidence>
<dbReference type="EMBL" id="FNVA01000007">
    <property type="protein sequence ID" value="SEG62010.1"/>
    <property type="molecule type" value="Genomic_DNA"/>
</dbReference>
<dbReference type="GO" id="GO:0016020">
    <property type="term" value="C:membrane"/>
    <property type="evidence" value="ECO:0007669"/>
    <property type="project" value="UniProtKB-SubCell"/>
</dbReference>
<keyword evidence="6" id="KW-0732">Signal</keyword>